<evidence type="ECO:0000313" key="4">
    <source>
        <dbReference type="Proteomes" id="UP000683360"/>
    </source>
</evidence>
<dbReference type="SMART" id="SM00355">
    <property type="entry name" value="ZnF_C2H2"/>
    <property type="match status" value="3"/>
</dbReference>
<feature type="region of interest" description="Disordered" evidence="1">
    <location>
        <begin position="149"/>
        <end position="186"/>
    </location>
</feature>
<dbReference type="AlphaFoldDB" id="A0A8S3S5F5"/>
<dbReference type="InterPro" id="IPR036236">
    <property type="entry name" value="Znf_C2H2_sf"/>
</dbReference>
<dbReference type="PROSITE" id="PS00028">
    <property type="entry name" value="ZINC_FINGER_C2H2_1"/>
    <property type="match status" value="1"/>
</dbReference>
<dbReference type="EMBL" id="CAJPWZ010001410">
    <property type="protein sequence ID" value="CAG2214449.1"/>
    <property type="molecule type" value="Genomic_DNA"/>
</dbReference>
<evidence type="ECO:0000313" key="3">
    <source>
        <dbReference type="EMBL" id="CAG2214449.1"/>
    </source>
</evidence>
<dbReference type="Pfam" id="PF12874">
    <property type="entry name" value="zf-met"/>
    <property type="match status" value="3"/>
</dbReference>
<feature type="region of interest" description="Disordered" evidence="1">
    <location>
        <begin position="202"/>
        <end position="234"/>
    </location>
</feature>
<evidence type="ECO:0000256" key="1">
    <source>
        <dbReference type="SAM" id="MobiDB-lite"/>
    </source>
</evidence>
<dbReference type="GO" id="GO:0008270">
    <property type="term" value="F:zinc ion binding"/>
    <property type="evidence" value="ECO:0007669"/>
    <property type="project" value="InterPro"/>
</dbReference>
<dbReference type="InterPro" id="IPR003604">
    <property type="entry name" value="Matrin/U1-like-C_Znf_C2H2"/>
</dbReference>
<dbReference type="SMART" id="SM00451">
    <property type="entry name" value="ZnF_U1"/>
    <property type="match status" value="3"/>
</dbReference>
<dbReference type="PANTHER" id="PTHR47487:SF8">
    <property type="entry name" value="OS08G0270900 PROTEIN"/>
    <property type="match status" value="1"/>
</dbReference>
<feature type="compositionally biased region" description="Basic and acidic residues" evidence="1">
    <location>
        <begin position="215"/>
        <end position="225"/>
    </location>
</feature>
<dbReference type="OrthoDB" id="1925236at2759"/>
<feature type="compositionally biased region" description="Low complexity" evidence="1">
    <location>
        <begin position="171"/>
        <end position="181"/>
    </location>
</feature>
<feature type="region of interest" description="Disordered" evidence="1">
    <location>
        <begin position="95"/>
        <end position="124"/>
    </location>
</feature>
<dbReference type="Proteomes" id="UP000683360">
    <property type="component" value="Unassembled WGS sequence"/>
</dbReference>
<keyword evidence="4" id="KW-1185">Reference proteome</keyword>
<comment type="caution">
    <text evidence="3">The sequence shown here is derived from an EMBL/GenBank/DDBJ whole genome shotgun (WGS) entry which is preliminary data.</text>
</comment>
<proteinExistence type="predicted"/>
<feature type="domain" description="C2H2-type" evidence="2">
    <location>
        <begin position="9"/>
        <end position="31"/>
    </location>
</feature>
<dbReference type="InterPro" id="IPR013087">
    <property type="entry name" value="Znf_C2H2_type"/>
</dbReference>
<sequence>MATRVDEFCNLCEVSFTSAKQANDHYEGRTHKNALIGESKLYCDLCKINCSCLESMNDHLEGKSHKRKEQEAMLSSVVDDENVIKDESGDGFVARKSHKKNMKKEMQVNIESSEDYGSPKEKSDGSLLYCEICQVSISGSDNMKIHVEGKAHKKKQLQQSNSHGDEKSKTNNDGNVEGNNGENDDSIYYDAQQSFDLEHITAENDLSGQSDEKDEPNIRRDRSSSSDEDNVGLQELDQTFVKNILESFEEENIPKVLTTKII</sequence>
<dbReference type="GO" id="GO:0003676">
    <property type="term" value="F:nucleic acid binding"/>
    <property type="evidence" value="ECO:0007669"/>
    <property type="project" value="InterPro"/>
</dbReference>
<dbReference type="SUPFAM" id="SSF57667">
    <property type="entry name" value="beta-beta-alpha zinc fingers"/>
    <property type="match status" value="3"/>
</dbReference>
<organism evidence="3 4">
    <name type="scientific">Mytilus edulis</name>
    <name type="common">Blue mussel</name>
    <dbReference type="NCBI Taxonomy" id="6550"/>
    <lineage>
        <taxon>Eukaryota</taxon>
        <taxon>Metazoa</taxon>
        <taxon>Spiralia</taxon>
        <taxon>Lophotrochozoa</taxon>
        <taxon>Mollusca</taxon>
        <taxon>Bivalvia</taxon>
        <taxon>Autobranchia</taxon>
        <taxon>Pteriomorphia</taxon>
        <taxon>Mytilida</taxon>
        <taxon>Mytiloidea</taxon>
        <taxon>Mytilidae</taxon>
        <taxon>Mytilinae</taxon>
        <taxon>Mytilus</taxon>
    </lineage>
</organism>
<dbReference type="PANTHER" id="PTHR47487">
    <property type="entry name" value="OS06G0651300 PROTEIN-RELATED"/>
    <property type="match status" value="1"/>
</dbReference>
<dbReference type="Gene3D" id="3.30.160.60">
    <property type="entry name" value="Classic Zinc Finger"/>
    <property type="match status" value="3"/>
</dbReference>
<accession>A0A8S3S5F5</accession>
<reference evidence="3" key="1">
    <citation type="submission" date="2021-03" db="EMBL/GenBank/DDBJ databases">
        <authorList>
            <person name="Bekaert M."/>
        </authorList>
    </citation>
    <scope>NUCLEOTIDE SEQUENCE</scope>
</reference>
<gene>
    <name evidence="3" type="ORF">MEDL_28300</name>
</gene>
<name>A0A8S3S5F5_MYTED</name>
<evidence type="ECO:0000259" key="2">
    <source>
        <dbReference type="PROSITE" id="PS00028"/>
    </source>
</evidence>
<protein>
    <recommendedName>
        <fullName evidence="2">C2H2-type domain-containing protein</fullName>
    </recommendedName>
</protein>